<dbReference type="GO" id="GO:0005840">
    <property type="term" value="C:ribosome"/>
    <property type="evidence" value="ECO:0007669"/>
    <property type="project" value="UniProtKB-KW"/>
</dbReference>
<evidence type="ECO:0000256" key="2">
    <source>
        <dbReference type="ARBA" id="ARBA00022980"/>
    </source>
</evidence>
<keyword evidence="2 7" id="KW-0689">Ribosomal protein</keyword>
<dbReference type="PANTHER" id="PTHR10902">
    <property type="entry name" value="60S RIBOSOMAL PROTEIN L35A"/>
    <property type="match status" value="1"/>
</dbReference>
<evidence type="ECO:0000256" key="3">
    <source>
        <dbReference type="ARBA" id="ARBA00023274"/>
    </source>
</evidence>
<evidence type="ECO:0000313" key="7">
    <source>
        <dbReference type="EMBL" id="JAC85648.1"/>
    </source>
</evidence>
<dbReference type="GO" id="GO:0003735">
    <property type="term" value="F:structural constituent of ribosome"/>
    <property type="evidence" value="ECO:0007669"/>
    <property type="project" value="InterPro"/>
</dbReference>
<dbReference type="GO" id="GO:0006412">
    <property type="term" value="P:translation"/>
    <property type="evidence" value="ECO:0007669"/>
    <property type="project" value="InterPro"/>
</dbReference>
<accession>A0A069DNJ9</accession>
<dbReference type="HAMAP" id="MF_00573">
    <property type="entry name" value="Ribosomal_eL33"/>
    <property type="match status" value="1"/>
</dbReference>
<dbReference type="InterPro" id="IPR001780">
    <property type="entry name" value="Ribosomal_eL33"/>
</dbReference>
<dbReference type="Gene3D" id="2.40.10.190">
    <property type="entry name" value="translation elongation factor selb, chain A, domain 4"/>
    <property type="match status" value="1"/>
</dbReference>
<dbReference type="InterPro" id="IPR009000">
    <property type="entry name" value="Transl_B-barrel_sf"/>
</dbReference>
<protein>
    <recommendedName>
        <fullName evidence="4">Large ribosomal subunit protein eL33</fullName>
    </recommendedName>
    <alternativeName>
        <fullName evidence="5">60S ribosomal protein L35a</fullName>
    </alternativeName>
</protein>
<dbReference type="FunFam" id="2.40.10.190:FF:000001">
    <property type="entry name" value="60S ribosomal protein L35a"/>
    <property type="match status" value="1"/>
</dbReference>
<dbReference type="PROSITE" id="PS01105">
    <property type="entry name" value="RIBOSOMAL_L35AE"/>
    <property type="match status" value="1"/>
</dbReference>
<evidence type="ECO:0000256" key="6">
    <source>
        <dbReference type="SAM" id="MobiDB-lite"/>
    </source>
</evidence>
<dbReference type="AlphaFoldDB" id="A0A069DNJ9"/>
<feature type="region of interest" description="Disordered" evidence="6">
    <location>
        <begin position="1"/>
        <end position="58"/>
    </location>
</feature>
<name>A0A069DNJ9_9HEMI</name>
<dbReference type="InterPro" id="IPR038661">
    <property type="entry name" value="Ribosomal_eL33_sf"/>
</dbReference>
<dbReference type="Pfam" id="PF01247">
    <property type="entry name" value="Ribosomal_L35Ae"/>
    <property type="match status" value="1"/>
</dbReference>
<evidence type="ECO:0000256" key="5">
    <source>
        <dbReference type="ARBA" id="ARBA00035530"/>
    </source>
</evidence>
<sequence length="169" mass="18948">MTEKAAKVTTTKTQPAKVKTEKKAKEKPAASAASTTKSVEKPVEAKKPKKPQRMIRKRHGRLYAKAVFTGYKRGLRNQHENTALLSIEGCKSKCDSWFYVGKKCVFVYKAKNRTRAPGLSKNKTKVRAIWGKVTRPHGSSGAVRAKFKSNLPPTAMGRRIRIMMYPSKI</sequence>
<keyword evidence="3" id="KW-0687">Ribonucleoprotein</keyword>
<comment type="similarity">
    <text evidence="1">Belongs to the eukaryotic ribosomal protein eL33 family.</text>
</comment>
<dbReference type="SUPFAM" id="SSF50447">
    <property type="entry name" value="Translation proteins"/>
    <property type="match status" value="1"/>
</dbReference>
<feature type="compositionally biased region" description="Low complexity" evidence="6">
    <location>
        <begin position="7"/>
        <end position="17"/>
    </location>
</feature>
<evidence type="ECO:0000256" key="4">
    <source>
        <dbReference type="ARBA" id="ARBA00035228"/>
    </source>
</evidence>
<proteinExistence type="evidence at transcript level"/>
<dbReference type="GO" id="GO:1990904">
    <property type="term" value="C:ribonucleoprotein complex"/>
    <property type="evidence" value="ECO:0007669"/>
    <property type="project" value="UniProtKB-KW"/>
</dbReference>
<dbReference type="EMBL" id="GBGD01003241">
    <property type="protein sequence ID" value="JAC85648.1"/>
    <property type="molecule type" value="mRNA"/>
</dbReference>
<feature type="compositionally biased region" description="Basic and acidic residues" evidence="6">
    <location>
        <begin position="18"/>
        <end position="28"/>
    </location>
</feature>
<reference evidence="7" key="1">
    <citation type="journal article" date="2015" name="J. Med. Entomol.">
        <title>A Deep Insight Into the Sialotranscriptome of the Chagas Disease Vector, Panstrongylus megistus (Hemiptera: Heteroptera).</title>
        <authorList>
            <person name="Ribeiro J.M."/>
            <person name="Schwarz A."/>
            <person name="Francischetti I.M."/>
        </authorList>
    </citation>
    <scope>NUCLEOTIDE SEQUENCE</scope>
    <source>
        <tissue evidence="7">Salivary glands</tissue>
    </source>
</reference>
<organism evidence="7">
    <name type="scientific">Panstrongylus megistus</name>
    <dbReference type="NCBI Taxonomy" id="65343"/>
    <lineage>
        <taxon>Eukaryota</taxon>
        <taxon>Metazoa</taxon>
        <taxon>Ecdysozoa</taxon>
        <taxon>Arthropoda</taxon>
        <taxon>Hexapoda</taxon>
        <taxon>Insecta</taxon>
        <taxon>Pterygota</taxon>
        <taxon>Neoptera</taxon>
        <taxon>Paraneoptera</taxon>
        <taxon>Hemiptera</taxon>
        <taxon>Heteroptera</taxon>
        <taxon>Panheteroptera</taxon>
        <taxon>Cimicomorpha</taxon>
        <taxon>Reduviidae</taxon>
        <taxon>Triatominae</taxon>
        <taxon>Panstrongylus</taxon>
    </lineage>
</organism>
<evidence type="ECO:0000256" key="1">
    <source>
        <dbReference type="ARBA" id="ARBA00009269"/>
    </source>
</evidence>
<feature type="compositionally biased region" description="Basic residues" evidence="6">
    <location>
        <begin position="47"/>
        <end position="58"/>
    </location>
</feature>
<dbReference type="InterPro" id="IPR018266">
    <property type="entry name" value="Ribosomal_eL33_CS"/>
</dbReference>